<dbReference type="InterPro" id="IPR004143">
    <property type="entry name" value="BPL_LPL_catalytic"/>
</dbReference>
<feature type="domain" description="BPL/LPL catalytic" evidence="1">
    <location>
        <begin position="14"/>
        <end position="195"/>
    </location>
</feature>
<dbReference type="Gene3D" id="3.30.930.10">
    <property type="entry name" value="Bira Bifunctional Protein, Domain 2"/>
    <property type="match status" value="1"/>
</dbReference>
<accession>Q11FJ9</accession>
<proteinExistence type="predicted"/>
<dbReference type="Pfam" id="PF16917">
    <property type="entry name" value="BPL_LplA_LipB_2"/>
    <property type="match status" value="1"/>
</dbReference>
<gene>
    <name evidence="2" type="ordered locus">Meso_2442</name>
</gene>
<dbReference type="STRING" id="266779.Meso_2442"/>
<dbReference type="AlphaFoldDB" id="Q11FJ9"/>
<evidence type="ECO:0000259" key="1">
    <source>
        <dbReference type="Pfam" id="PF16917"/>
    </source>
</evidence>
<organism evidence="2">
    <name type="scientific">Chelativorans sp. (strain BNC1)</name>
    <dbReference type="NCBI Taxonomy" id="266779"/>
    <lineage>
        <taxon>Bacteria</taxon>
        <taxon>Pseudomonadati</taxon>
        <taxon>Pseudomonadota</taxon>
        <taxon>Alphaproteobacteria</taxon>
        <taxon>Hyphomicrobiales</taxon>
        <taxon>Phyllobacteriaceae</taxon>
        <taxon>Chelativorans</taxon>
    </lineage>
</organism>
<dbReference type="HOGENOM" id="CLU_096777_0_0_5"/>
<reference evidence="2" key="1">
    <citation type="submission" date="2006-06" db="EMBL/GenBank/DDBJ databases">
        <title>Complete sequence of chromosome of Chelativorans sp. BNC1.</title>
        <authorList>
            <consortium name="US DOE Joint Genome Institute"/>
            <person name="Copeland A."/>
            <person name="Lucas S."/>
            <person name="Lapidus A."/>
            <person name="Barry K."/>
            <person name="Detter J.C."/>
            <person name="Glavina del Rio T."/>
            <person name="Hammon N."/>
            <person name="Israni S."/>
            <person name="Dalin E."/>
            <person name="Tice H."/>
            <person name="Pitluck S."/>
            <person name="Chertkov O."/>
            <person name="Brettin T."/>
            <person name="Bruce D."/>
            <person name="Han C."/>
            <person name="Tapia R."/>
            <person name="Gilna P."/>
            <person name="Schmutz J."/>
            <person name="Larimer F."/>
            <person name="Land M."/>
            <person name="Hauser L."/>
            <person name="Kyrpides N."/>
            <person name="Mikhailova N."/>
            <person name="Richardson P."/>
        </authorList>
    </citation>
    <scope>NUCLEOTIDE SEQUENCE</scope>
    <source>
        <strain evidence="2">BNC1</strain>
    </source>
</reference>
<dbReference type="KEGG" id="mes:Meso_2442"/>
<dbReference type="eggNOG" id="COG0340">
    <property type="taxonomic scope" value="Bacteria"/>
</dbReference>
<name>Q11FJ9_CHESB</name>
<dbReference type="OrthoDB" id="7657788at2"/>
<dbReference type="EMBL" id="CP000390">
    <property type="protein sequence ID" value="ABG63826.1"/>
    <property type="molecule type" value="Genomic_DNA"/>
</dbReference>
<protein>
    <recommendedName>
        <fullName evidence="1">BPL/LPL catalytic domain-containing protein</fullName>
    </recommendedName>
</protein>
<evidence type="ECO:0000313" key="2">
    <source>
        <dbReference type="EMBL" id="ABG63826.1"/>
    </source>
</evidence>
<sequence length="248" mass="26822">MSLSASVTARALDLPPLYSLVALREAGDAFAHARAIAAEKGAGTLVWVGRYDLAEFAVVLEPDEALVKARLALYACMNALADALASLAPPGRPITFDWPDAIHIDGVLVGGGRLGWPEGTREDETPDWLVFSAMIRTAVAREDESGRKPMAGALEELGFDAIDTGEIIASFSRHLMTAFYERSEIGFTPLARRWLERFASKDQNVQIADNGDLLVSEKAQRGLTGRRSLAEALASPSWLDPVTGMPWL</sequence>
<dbReference type="SUPFAM" id="SSF55681">
    <property type="entry name" value="Class II aaRS and biotin synthetases"/>
    <property type="match status" value="1"/>
</dbReference>
<dbReference type="InterPro" id="IPR045864">
    <property type="entry name" value="aa-tRNA-synth_II/BPL/LPL"/>
</dbReference>